<dbReference type="InterPro" id="IPR004557">
    <property type="entry name" value="PrmC-related"/>
</dbReference>
<dbReference type="PROSITE" id="PS00092">
    <property type="entry name" value="N6_MTASE"/>
    <property type="match status" value="1"/>
</dbReference>
<dbReference type="Proteomes" id="UP000515307">
    <property type="component" value="Chromosome"/>
</dbReference>
<dbReference type="InterPro" id="IPR052190">
    <property type="entry name" value="Euk-Arch_PrmC-MTase"/>
</dbReference>
<accession>A0A7G7BTK0</accession>
<dbReference type="GO" id="GO:0032259">
    <property type="term" value="P:methylation"/>
    <property type="evidence" value="ECO:0007669"/>
    <property type="project" value="UniProtKB-KW"/>
</dbReference>
<dbReference type="GO" id="GO:0035657">
    <property type="term" value="C:eRF1 methyltransferase complex"/>
    <property type="evidence" value="ECO:0007669"/>
    <property type="project" value="TreeGrafter"/>
</dbReference>
<dbReference type="PANTHER" id="PTHR45875">
    <property type="entry name" value="METHYLTRANSFERASE N6AMT1"/>
    <property type="match status" value="1"/>
</dbReference>
<reference evidence="7" key="1">
    <citation type="submission" date="2019-10" db="EMBL/GenBank/DDBJ databases">
        <title>Antimicrobial potential of Antarctic Bacteria.</title>
        <authorList>
            <person name="Benaud N."/>
            <person name="Edwards R.J."/>
            <person name="Ferrari B.C."/>
        </authorList>
    </citation>
    <scope>NUCLEOTIDE SEQUENCE [LARGE SCALE GENOMIC DNA]</scope>
    <source>
        <strain evidence="7">NBSH44</strain>
    </source>
</reference>
<keyword evidence="2 6" id="KW-0489">Methyltransferase</keyword>
<dbReference type="GO" id="GO:0008170">
    <property type="term" value="F:N-methyltransferase activity"/>
    <property type="evidence" value="ECO:0007669"/>
    <property type="project" value="UniProtKB-ARBA"/>
</dbReference>
<dbReference type="InterPro" id="IPR007848">
    <property type="entry name" value="Small_mtfrase_dom"/>
</dbReference>
<keyword evidence="4" id="KW-0949">S-adenosyl-L-methionine</keyword>
<evidence type="ECO:0000256" key="3">
    <source>
        <dbReference type="ARBA" id="ARBA00022679"/>
    </source>
</evidence>
<name>A0A7G7BTK0_9ACTN</name>
<dbReference type="GO" id="GO:0008757">
    <property type="term" value="F:S-adenosylmethionine-dependent methyltransferase activity"/>
    <property type="evidence" value="ECO:0007669"/>
    <property type="project" value="TreeGrafter"/>
</dbReference>
<dbReference type="KEGG" id="sfiy:F0344_32330"/>
<evidence type="ECO:0000313" key="6">
    <source>
        <dbReference type="EMBL" id="QNE78665.1"/>
    </source>
</evidence>
<sequence length="248" mass="26266">MCPSLKKQSSSAGGAVTVPDADTGIVEDLPWPGSVVRLPGVYGPQADSLLLAAAMRREGLRPGLEVLDLCTGSGLLALHAARLGARVTAVDISRRAVASARLNAALTRLPVSVHRGDLLSGLRGRLFDAVVSNPPYVPAPSVSPPRRGARRAWDAGLDGRIIVNRICDEAPAVLRSGGLMLIVQSALSAPDETVRRLARAGMRASVSDRLAIPFGPVTQERLGWLRARGLLSSHADREELVVIRARKH</sequence>
<evidence type="ECO:0000256" key="4">
    <source>
        <dbReference type="ARBA" id="ARBA00022691"/>
    </source>
</evidence>
<dbReference type="GO" id="GO:0003676">
    <property type="term" value="F:nucleic acid binding"/>
    <property type="evidence" value="ECO:0007669"/>
    <property type="project" value="InterPro"/>
</dbReference>
<comment type="similarity">
    <text evidence="1">Belongs to the eukaryotic/archaeal PrmC-related family.</text>
</comment>
<dbReference type="SUPFAM" id="SSF53335">
    <property type="entry name" value="S-adenosyl-L-methionine-dependent methyltransferases"/>
    <property type="match status" value="1"/>
</dbReference>
<dbReference type="EMBL" id="CP045702">
    <property type="protein sequence ID" value="QNE78665.1"/>
    <property type="molecule type" value="Genomic_DNA"/>
</dbReference>
<dbReference type="InterPro" id="IPR029063">
    <property type="entry name" value="SAM-dependent_MTases_sf"/>
</dbReference>
<evidence type="ECO:0000256" key="2">
    <source>
        <dbReference type="ARBA" id="ARBA00022603"/>
    </source>
</evidence>
<dbReference type="AlphaFoldDB" id="A0A7G7BTK0"/>
<feature type="domain" description="Methyltransferase small" evidence="5">
    <location>
        <begin position="37"/>
        <end position="137"/>
    </location>
</feature>
<keyword evidence="3 6" id="KW-0808">Transferase</keyword>
<dbReference type="PANTHER" id="PTHR45875:SF1">
    <property type="entry name" value="METHYLTRANSFERASE N6AMT1"/>
    <property type="match status" value="1"/>
</dbReference>
<evidence type="ECO:0000313" key="7">
    <source>
        <dbReference type="Proteomes" id="UP000515307"/>
    </source>
</evidence>
<proteinExistence type="inferred from homology"/>
<dbReference type="Gene3D" id="3.40.50.150">
    <property type="entry name" value="Vaccinia Virus protein VP39"/>
    <property type="match status" value="1"/>
</dbReference>
<dbReference type="GO" id="GO:0008276">
    <property type="term" value="F:protein methyltransferase activity"/>
    <property type="evidence" value="ECO:0007669"/>
    <property type="project" value="TreeGrafter"/>
</dbReference>
<organism evidence="6 7">
    <name type="scientific">Streptomyces finlayi</name>
    <dbReference type="NCBI Taxonomy" id="67296"/>
    <lineage>
        <taxon>Bacteria</taxon>
        <taxon>Bacillati</taxon>
        <taxon>Actinomycetota</taxon>
        <taxon>Actinomycetes</taxon>
        <taxon>Kitasatosporales</taxon>
        <taxon>Streptomycetaceae</taxon>
        <taxon>Streptomyces</taxon>
    </lineage>
</organism>
<dbReference type="CDD" id="cd02440">
    <property type="entry name" value="AdoMet_MTases"/>
    <property type="match status" value="1"/>
</dbReference>
<evidence type="ECO:0000256" key="1">
    <source>
        <dbReference type="ARBA" id="ARBA00006149"/>
    </source>
</evidence>
<protein>
    <submittedName>
        <fullName evidence="6">Methyltransferase</fullName>
    </submittedName>
</protein>
<dbReference type="Pfam" id="PF05175">
    <property type="entry name" value="MTS"/>
    <property type="match status" value="1"/>
</dbReference>
<dbReference type="NCBIfam" id="TIGR00537">
    <property type="entry name" value="hemK_rel_arch"/>
    <property type="match status" value="1"/>
</dbReference>
<evidence type="ECO:0000259" key="5">
    <source>
        <dbReference type="Pfam" id="PF05175"/>
    </source>
</evidence>
<dbReference type="InterPro" id="IPR002052">
    <property type="entry name" value="DNA_methylase_N6_adenine_CS"/>
</dbReference>
<gene>
    <name evidence="6" type="ORF">F0344_32330</name>
</gene>
<keyword evidence="7" id="KW-1185">Reference proteome</keyword>